<sequence>MQGPAGGEGADETVAFGPDEQHTVAFGPAADQTIAYGPPGEPPCEQTLLDATGQGPGAPAQWPQPDPSTQWTGQAASPGAGQQSPWGPPTDPWGRPVQQSQHGYGPYGQGDGYPQNGYQQAAGQPDPYQSAWSAGTTGADPQQDQSGYPQNGYQDQGRYPHGYQQDADYQQQASYQQDAQSGPWAGPYPQGAGEPAWGAAGQFGPYPQSNPQAQGYYDQFGQWIPYQPRKSRSTSRAVVGITIAVLLGLGALTVGGLWARNAANPGSSGSPSHSHSNVQFPVPSPSSSAPTGEQTNANDAQSRGVVIIESELTDATSAGTGMVLSSDGYVLTNYHVVQSSTTIYAKVAITGGTYEATMVGHDATNDIALLKLTDASGLDTVTVDSDAVAVGDSVTAVGNSNGQGYLSAADGAITDTATTVTVESELATSGEETLTDVYETTSQAVPGDSGGPLYDSEGEVTAMTTAGEQKSGYGASSTTLRSWAIPIAKAMSIVDKIKSGDESGTVEIGPKAYLGVNVQESTGGLSVSSVEDDGPAARAGIGAGDRILSVNDTAVATENELSTVLAGLEPGDDATVEITTATGSSQTVHVTLGESPVN</sequence>
<keyword evidence="5" id="KW-0812">Transmembrane</keyword>
<comment type="similarity">
    <text evidence="1">Belongs to the peptidase S1C family.</text>
</comment>
<feature type="compositionally biased region" description="Low complexity" evidence="4">
    <location>
        <begin position="51"/>
        <end position="63"/>
    </location>
</feature>
<dbReference type="GO" id="GO:0006508">
    <property type="term" value="P:proteolysis"/>
    <property type="evidence" value="ECO:0007669"/>
    <property type="project" value="UniProtKB-KW"/>
</dbReference>
<evidence type="ECO:0000259" key="6">
    <source>
        <dbReference type="PROSITE" id="PS50106"/>
    </source>
</evidence>
<protein>
    <submittedName>
        <fullName evidence="7">PDZ domain protein</fullName>
    </submittedName>
</protein>
<dbReference type="PANTHER" id="PTHR43343:SF3">
    <property type="entry name" value="PROTEASE DO-LIKE 8, CHLOROPLASTIC"/>
    <property type="match status" value="1"/>
</dbReference>
<keyword evidence="5" id="KW-0472">Membrane</keyword>
<name>U2QUL2_9ACTN</name>
<evidence type="ECO:0000256" key="1">
    <source>
        <dbReference type="ARBA" id="ARBA00010541"/>
    </source>
</evidence>
<evidence type="ECO:0000256" key="3">
    <source>
        <dbReference type="ARBA" id="ARBA00022801"/>
    </source>
</evidence>
<keyword evidence="3" id="KW-0378">Hydrolase</keyword>
<dbReference type="Pfam" id="PF13365">
    <property type="entry name" value="Trypsin_2"/>
    <property type="match status" value="1"/>
</dbReference>
<dbReference type="Pfam" id="PF13180">
    <property type="entry name" value="PDZ_2"/>
    <property type="match status" value="1"/>
</dbReference>
<dbReference type="Gene3D" id="2.40.10.10">
    <property type="entry name" value="Trypsin-like serine proteases"/>
    <property type="match status" value="2"/>
</dbReference>
<evidence type="ECO:0000256" key="2">
    <source>
        <dbReference type="ARBA" id="ARBA00022670"/>
    </source>
</evidence>
<feature type="compositionally biased region" description="Polar residues" evidence="4">
    <location>
        <begin position="68"/>
        <end position="85"/>
    </location>
</feature>
<feature type="domain" description="PDZ" evidence="6">
    <location>
        <begin position="503"/>
        <end position="555"/>
    </location>
</feature>
<feature type="compositionally biased region" description="Low complexity" evidence="4">
    <location>
        <begin position="163"/>
        <end position="181"/>
    </location>
</feature>
<dbReference type="InterPro" id="IPR051201">
    <property type="entry name" value="Chloro_Bact_Ser_Proteases"/>
</dbReference>
<reference evidence="7" key="1">
    <citation type="submission" date="2013-08" db="EMBL/GenBank/DDBJ databases">
        <authorList>
            <person name="Durkin A.S."/>
            <person name="Haft D.R."/>
            <person name="McCorrison J."/>
            <person name="Torralba M."/>
            <person name="Gillis M."/>
            <person name="Haft D.H."/>
            <person name="Methe B."/>
            <person name="Sutton G."/>
            <person name="Nelson K.E."/>
        </authorList>
    </citation>
    <scope>NUCLEOTIDE SEQUENCE [LARGE SCALE GENOMIC DNA]</scope>
    <source>
        <strain evidence="7">F0233</strain>
    </source>
</reference>
<feature type="region of interest" description="Disordered" evidence="4">
    <location>
        <begin position="1"/>
        <end position="212"/>
    </location>
</feature>
<keyword evidence="5" id="KW-1133">Transmembrane helix</keyword>
<keyword evidence="8" id="KW-1185">Reference proteome</keyword>
<feature type="transmembrane region" description="Helical" evidence="5">
    <location>
        <begin position="237"/>
        <end position="259"/>
    </location>
</feature>
<dbReference type="AlphaFoldDB" id="U2QUL2"/>
<dbReference type="PRINTS" id="PR00834">
    <property type="entry name" value="PROTEASES2C"/>
</dbReference>
<accession>U2QUL2</accession>
<dbReference type="InterPro" id="IPR043504">
    <property type="entry name" value="Peptidase_S1_PA_chymotrypsin"/>
</dbReference>
<feature type="compositionally biased region" description="Polar residues" evidence="4">
    <location>
        <begin position="285"/>
        <end position="301"/>
    </location>
</feature>
<feature type="compositionally biased region" description="Polar residues" evidence="4">
    <location>
        <begin position="130"/>
        <end position="154"/>
    </location>
</feature>
<feature type="region of interest" description="Disordered" evidence="4">
    <location>
        <begin position="264"/>
        <end position="302"/>
    </location>
</feature>
<dbReference type="Proteomes" id="UP000017052">
    <property type="component" value="Unassembled WGS sequence"/>
</dbReference>
<evidence type="ECO:0000256" key="5">
    <source>
        <dbReference type="SAM" id="Phobius"/>
    </source>
</evidence>
<dbReference type="PROSITE" id="PS50106">
    <property type="entry name" value="PDZ"/>
    <property type="match status" value="1"/>
</dbReference>
<dbReference type="EMBL" id="ACVN02000091">
    <property type="protein sequence ID" value="ERK60231.1"/>
    <property type="molecule type" value="Genomic_DNA"/>
</dbReference>
<dbReference type="InterPro" id="IPR009003">
    <property type="entry name" value="Peptidase_S1_PA"/>
</dbReference>
<comment type="caution">
    <text evidence="7">The sequence shown here is derived from an EMBL/GenBank/DDBJ whole genome shotgun (WGS) entry which is preliminary data.</text>
</comment>
<feature type="compositionally biased region" description="Low complexity" evidence="4">
    <location>
        <begin position="264"/>
        <end position="276"/>
    </location>
</feature>
<dbReference type="SMART" id="SM00228">
    <property type="entry name" value="PDZ"/>
    <property type="match status" value="1"/>
</dbReference>
<dbReference type="PANTHER" id="PTHR43343">
    <property type="entry name" value="PEPTIDASE S12"/>
    <property type="match status" value="1"/>
</dbReference>
<dbReference type="InterPro" id="IPR001478">
    <property type="entry name" value="PDZ"/>
</dbReference>
<keyword evidence="2" id="KW-0645">Protease</keyword>
<evidence type="ECO:0000313" key="8">
    <source>
        <dbReference type="Proteomes" id="UP000017052"/>
    </source>
</evidence>
<evidence type="ECO:0000256" key="4">
    <source>
        <dbReference type="SAM" id="MobiDB-lite"/>
    </source>
</evidence>
<organism evidence="7 8">
    <name type="scientific">Propionibacterium acidifaciens F0233</name>
    <dbReference type="NCBI Taxonomy" id="553198"/>
    <lineage>
        <taxon>Bacteria</taxon>
        <taxon>Bacillati</taxon>
        <taxon>Actinomycetota</taxon>
        <taxon>Actinomycetes</taxon>
        <taxon>Propionibacteriales</taxon>
        <taxon>Propionibacteriaceae</taxon>
        <taxon>Propionibacterium</taxon>
    </lineage>
</organism>
<dbReference type="SUPFAM" id="SSF50494">
    <property type="entry name" value="Trypsin-like serine proteases"/>
    <property type="match status" value="1"/>
</dbReference>
<dbReference type="Gene3D" id="2.30.42.10">
    <property type="match status" value="1"/>
</dbReference>
<proteinExistence type="inferred from homology"/>
<dbReference type="SUPFAM" id="SSF50156">
    <property type="entry name" value="PDZ domain-like"/>
    <property type="match status" value="1"/>
</dbReference>
<evidence type="ECO:0000313" key="7">
    <source>
        <dbReference type="EMBL" id="ERK60231.1"/>
    </source>
</evidence>
<dbReference type="InterPro" id="IPR036034">
    <property type="entry name" value="PDZ_sf"/>
</dbReference>
<gene>
    <name evidence="7" type="ORF">HMPREF0682_2213</name>
</gene>
<dbReference type="GO" id="GO:0004252">
    <property type="term" value="F:serine-type endopeptidase activity"/>
    <property type="evidence" value="ECO:0007669"/>
    <property type="project" value="InterPro"/>
</dbReference>
<dbReference type="InterPro" id="IPR001940">
    <property type="entry name" value="Peptidase_S1C"/>
</dbReference>